<protein>
    <submittedName>
        <fullName evidence="2">Uncharacterized protein</fullName>
    </submittedName>
</protein>
<keyword evidence="1" id="KW-0472">Membrane</keyword>
<evidence type="ECO:0000313" key="3">
    <source>
        <dbReference type="Proteomes" id="UP000466535"/>
    </source>
</evidence>
<sequence length="195" mass="20854">MAAKSNVAAVSLFAFGFVLLFVGASGSLTGALATVLSVGGIALLFVAAVWIDVFDAGSILEPELDRRKLLRNAVSVLGALLFMAVLFRETIPERLRITLGAIGLVVLLGSAYWYRWRSPVDEYDERERQIRYRAASTAFLVLNGMLFAALFVAYAAGRAATELTGATAVPIGAALMIVGGGVVFKLSEGWYRAQM</sequence>
<feature type="transmembrane region" description="Helical" evidence="1">
    <location>
        <begin position="36"/>
        <end position="57"/>
    </location>
</feature>
<dbReference type="EMBL" id="WUUT01000002">
    <property type="protein sequence ID" value="MXR51292.1"/>
    <property type="molecule type" value="Genomic_DNA"/>
</dbReference>
<dbReference type="RefSeq" id="WP_159763433.1">
    <property type="nucleotide sequence ID" value="NZ_WUUT01000002.1"/>
</dbReference>
<feature type="transmembrane region" description="Helical" evidence="1">
    <location>
        <begin position="94"/>
        <end position="114"/>
    </location>
</feature>
<dbReference type="Pfam" id="PF09946">
    <property type="entry name" value="DUF2178"/>
    <property type="match status" value="1"/>
</dbReference>
<feature type="transmembrane region" description="Helical" evidence="1">
    <location>
        <begin position="69"/>
        <end position="88"/>
    </location>
</feature>
<gene>
    <name evidence="2" type="ORF">GRX03_06695</name>
</gene>
<comment type="caution">
    <text evidence="2">The sequence shown here is derived from an EMBL/GenBank/DDBJ whole genome shotgun (WGS) entry which is preliminary data.</text>
</comment>
<accession>A0A6B0T7L4</accession>
<feature type="transmembrane region" description="Helical" evidence="1">
    <location>
        <begin position="168"/>
        <end position="186"/>
    </location>
</feature>
<keyword evidence="3" id="KW-1185">Reference proteome</keyword>
<dbReference type="InterPro" id="IPR019235">
    <property type="entry name" value="DUF2178_TM"/>
</dbReference>
<evidence type="ECO:0000313" key="2">
    <source>
        <dbReference type="EMBL" id="MXR51292.1"/>
    </source>
</evidence>
<keyword evidence="1" id="KW-1133">Transmembrane helix</keyword>
<proteinExistence type="predicted"/>
<dbReference type="Proteomes" id="UP000466535">
    <property type="component" value="Unassembled WGS sequence"/>
</dbReference>
<keyword evidence="1" id="KW-0812">Transmembrane</keyword>
<evidence type="ECO:0000256" key="1">
    <source>
        <dbReference type="SAM" id="Phobius"/>
    </source>
</evidence>
<dbReference type="AlphaFoldDB" id="A0A6B0T7L4"/>
<feature type="transmembrane region" description="Helical" evidence="1">
    <location>
        <begin position="135"/>
        <end position="156"/>
    </location>
</feature>
<name>A0A6B0T7L4_9EURY</name>
<reference evidence="2 3" key="1">
    <citation type="submission" date="2019-12" db="EMBL/GenBank/DDBJ databases">
        <title>Isolation and characterization of three novel carbon monoxide-oxidizing members of Halobacteria from salione crusts and soils.</title>
        <authorList>
            <person name="Myers M.R."/>
            <person name="King G.M."/>
        </authorList>
    </citation>
    <scope>NUCLEOTIDE SEQUENCE [LARGE SCALE GENOMIC DNA]</scope>
    <source>
        <strain evidence="2 3">WSH3</strain>
    </source>
</reference>
<organism evidence="2 3">
    <name type="scientific">Halovenus carboxidivorans</name>
    <dbReference type="NCBI Taxonomy" id="2692199"/>
    <lineage>
        <taxon>Archaea</taxon>
        <taxon>Methanobacteriati</taxon>
        <taxon>Methanobacteriota</taxon>
        <taxon>Stenosarchaea group</taxon>
        <taxon>Halobacteria</taxon>
        <taxon>Halobacteriales</taxon>
        <taxon>Haloarculaceae</taxon>
        <taxon>Halovenus</taxon>
    </lineage>
</organism>